<gene>
    <name evidence="2" type="ORF">ACOC_LOCUS9790</name>
</gene>
<evidence type="ECO:0000313" key="3">
    <source>
        <dbReference type="Proteomes" id="UP000267027"/>
    </source>
</evidence>
<dbReference type="EMBL" id="UYYA01004354">
    <property type="protein sequence ID" value="VDM61375.1"/>
    <property type="molecule type" value="Genomic_DNA"/>
</dbReference>
<dbReference type="Proteomes" id="UP000267027">
    <property type="component" value="Unassembled WGS sequence"/>
</dbReference>
<dbReference type="WBParaSite" id="ACOC_0000978901-mRNA-1">
    <property type="protein sequence ID" value="ACOC_0000978901-mRNA-1"/>
    <property type="gene ID" value="ACOC_0000978901"/>
</dbReference>
<name>A0A0R3PUZ6_ANGCS</name>
<evidence type="ECO:0000256" key="1">
    <source>
        <dbReference type="SAM" id="Phobius"/>
    </source>
</evidence>
<reference evidence="2 3" key="2">
    <citation type="submission" date="2018-11" db="EMBL/GenBank/DDBJ databases">
        <authorList>
            <consortium name="Pathogen Informatics"/>
        </authorList>
    </citation>
    <scope>NUCLEOTIDE SEQUENCE [LARGE SCALE GENOMIC DNA]</scope>
    <source>
        <strain evidence="2 3">Costa Rica</strain>
    </source>
</reference>
<protein>
    <submittedName>
        <fullName evidence="4">Transmembrane protein</fullName>
    </submittedName>
</protein>
<keyword evidence="1" id="KW-0812">Transmembrane</keyword>
<keyword evidence="1" id="KW-0472">Membrane</keyword>
<accession>A0A0R3PUZ6</accession>
<keyword evidence="1" id="KW-1133">Transmembrane helix</keyword>
<keyword evidence="3" id="KW-1185">Reference proteome</keyword>
<sequence length="114" mass="12520">MTGISFSAPVIRHVNLERSAGLELSQGRRRRAGLSVDFMAAPLYESALAATVDRCDPDSICPSSSIHSSYTYAIYSSYGGAKLRLRTLATIIHLGVILYAILRTIHDMPKHSRK</sequence>
<reference evidence="4" key="1">
    <citation type="submission" date="2017-02" db="UniProtKB">
        <authorList>
            <consortium name="WormBaseParasite"/>
        </authorList>
    </citation>
    <scope>IDENTIFICATION</scope>
</reference>
<dbReference type="AlphaFoldDB" id="A0A0R3PUZ6"/>
<organism evidence="4">
    <name type="scientific">Angiostrongylus costaricensis</name>
    <name type="common">Nematode worm</name>
    <dbReference type="NCBI Taxonomy" id="334426"/>
    <lineage>
        <taxon>Eukaryota</taxon>
        <taxon>Metazoa</taxon>
        <taxon>Ecdysozoa</taxon>
        <taxon>Nematoda</taxon>
        <taxon>Chromadorea</taxon>
        <taxon>Rhabditida</taxon>
        <taxon>Rhabditina</taxon>
        <taxon>Rhabditomorpha</taxon>
        <taxon>Strongyloidea</taxon>
        <taxon>Metastrongylidae</taxon>
        <taxon>Angiostrongylus</taxon>
    </lineage>
</organism>
<evidence type="ECO:0000313" key="4">
    <source>
        <dbReference type="WBParaSite" id="ACOC_0000978901-mRNA-1"/>
    </source>
</evidence>
<feature type="transmembrane region" description="Helical" evidence="1">
    <location>
        <begin position="85"/>
        <end position="105"/>
    </location>
</feature>
<proteinExistence type="predicted"/>
<evidence type="ECO:0000313" key="2">
    <source>
        <dbReference type="EMBL" id="VDM61375.1"/>
    </source>
</evidence>